<name>A0A5S9IP33_UABAM</name>
<feature type="transmembrane region" description="Helical" evidence="1">
    <location>
        <begin position="45"/>
        <end position="64"/>
    </location>
</feature>
<dbReference type="KEGG" id="uam:UABAM_03835"/>
<keyword evidence="1" id="KW-0472">Membrane</keyword>
<dbReference type="EMBL" id="AP019860">
    <property type="protein sequence ID" value="BBM85468.1"/>
    <property type="molecule type" value="Genomic_DNA"/>
</dbReference>
<dbReference type="AlphaFoldDB" id="A0A5S9IP33"/>
<protein>
    <submittedName>
        <fullName evidence="2">Uncharacterized protein</fullName>
    </submittedName>
</protein>
<proteinExistence type="predicted"/>
<keyword evidence="3" id="KW-1185">Reference proteome</keyword>
<keyword evidence="1" id="KW-1133">Transmembrane helix</keyword>
<dbReference type="RefSeq" id="WP_151969569.1">
    <property type="nucleotide sequence ID" value="NZ_AP019860.1"/>
</dbReference>
<reference evidence="2 3" key="1">
    <citation type="submission" date="2019-08" db="EMBL/GenBank/DDBJ databases">
        <title>Complete genome sequence of Candidatus Uab amorphum.</title>
        <authorList>
            <person name="Shiratori T."/>
            <person name="Suzuki S."/>
            <person name="Kakizawa Y."/>
            <person name="Ishida K."/>
        </authorList>
    </citation>
    <scope>NUCLEOTIDE SEQUENCE [LARGE SCALE GENOMIC DNA]</scope>
    <source>
        <strain evidence="2 3">SRT547</strain>
    </source>
</reference>
<gene>
    <name evidence="2" type="ORF">UABAM_03835</name>
</gene>
<sequence length="194" mass="22835">MPFCRYLRETDGQLLQMYMRQVENNKYVVFMDQTKVKRFLDGVEFLLKAISFWFVITIFCWYLLSVVPRLLISEQDTWDALIVFTIVVCVITSMYLFQCFLGAENGIAVSKKGIRSINDHTEEWLSWNRVVSVHMKKEKVAVRLYKAQSLVILKFNNASTLRLSGRSDNFRVFLVFLYCFLDSELLEEVSSFLE</sequence>
<dbReference type="Proteomes" id="UP000326354">
    <property type="component" value="Chromosome"/>
</dbReference>
<keyword evidence="1" id="KW-0812">Transmembrane</keyword>
<evidence type="ECO:0000313" key="2">
    <source>
        <dbReference type="EMBL" id="BBM85468.1"/>
    </source>
</evidence>
<feature type="transmembrane region" description="Helical" evidence="1">
    <location>
        <begin position="80"/>
        <end position="103"/>
    </location>
</feature>
<accession>A0A5S9IP33</accession>
<organism evidence="2 3">
    <name type="scientific">Uabimicrobium amorphum</name>
    <dbReference type="NCBI Taxonomy" id="2596890"/>
    <lineage>
        <taxon>Bacteria</taxon>
        <taxon>Pseudomonadati</taxon>
        <taxon>Planctomycetota</taxon>
        <taxon>Candidatus Uabimicrobiia</taxon>
        <taxon>Candidatus Uabimicrobiales</taxon>
        <taxon>Candidatus Uabimicrobiaceae</taxon>
        <taxon>Candidatus Uabimicrobium</taxon>
    </lineage>
</organism>
<evidence type="ECO:0000313" key="3">
    <source>
        <dbReference type="Proteomes" id="UP000326354"/>
    </source>
</evidence>
<evidence type="ECO:0000256" key="1">
    <source>
        <dbReference type="SAM" id="Phobius"/>
    </source>
</evidence>